<dbReference type="Proteomes" id="UP000031829">
    <property type="component" value="Chromosome"/>
</dbReference>
<dbReference type="KEGG" id="bmeg:BG04_1848"/>
<organism evidence="1 2">
    <name type="scientific">Priestia megaterium (strain ATCC 14581 / DSM 32 / CCUG 1817 / JCM 2506 / NBRC 15308 / NCIMB 9376 / NCTC 10342 / NRRL B-14308 / VKM B-512 / Ford 19)</name>
    <name type="common">Bacillus megaterium</name>
    <dbReference type="NCBI Taxonomy" id="1348623"/>
    <lineage>
        <taxon>Bacteria</taxon>
        <taxon>Bacillati</taxon>
        <taxon>Bacillota</taxon>
        <taxon>Bacilli</taxon>
        <taxon>Bacillales</taxon>
        <taxon>Bacillaceae</taxon>
        <taxon>Priestia</taxon>
    </lineage>
</organism>
<dbReference type="AlphaFoldDB" id="A0A0B6AH37"/>
<sequence length="34" mass="4259">MIGEFVEIIKKFPQYDFLRERFLYNEESDFLIDL</sequence>
<evidence type="ECO:0000313" key="1">
    <source>
        <dbReference type="EMBL" id="AJI20347.1"/>
    </source>
</evidence>
<protein>
    <submittedName>
        <fullName evidence="1">Uncharacterized protein</fullName>
    </submittedName>
</protein>
<dbReference type="HOGENOM" id="CLU_3372033_0_0_9"/>
<evidence type="ECO:0000313" key="2">
    <source>
        <dbReference type="Proteomes" id="UP000031829"/>
    </source>
</evidence>
<proteinExistence type="predicted"/>
<name>A0A0B6AH37_PRIM2</name>
<reference evidence="1 2" key="1">
    <citation type="journal article" date="2015" name="Genome Announc.">
        <title>Complete genome sequences for 35 biothreat assay-relevant bacillus species.</title>
        <authorList>
            <person name="Johnson S.L."/>
            <person name="Daligault H.E."/>
            <person name="Davenport K.W."/>
            <person name="Jaissle J."/>
            <person name="Frey K.G."/>
            <person name="Ladner J.T."/>
            <person name="Broomall S.M."/>
            <person name="Bishop-Lilly K.A."/>
            <person name="Bruce D.C."/>
            <person name="Gibbons H.S."/>
            <person name="Coyne S.R."/>
            <person name="Lo C.C."/>
            <person name="Meincke L."/>
            <person name="Munk A.C."/>
            <person name="Koroleva G.I."/>
            <person name="Rosenzweig C.N."/>
            <person name="Palacios G.F."/>
            <person name="Redden C.L."/>
            <person name="Minogue T.D."/>
            <person name="Chain P.S."/>
        </authorList>
    </citation>
    <scope>NUCLEOTIDE SEQUENCE [LARGE SCALE GENOMIC DNA]</scope>
    <source>
        <strain evidence="2">ATCC 14581 / DSM 32 / JCM 2506 / NBRC 15308 / NCIMB 9376 / NCTC 10342 / NRRL B-14308 / VKM B-512</strain>
    </source>
</reference>
<gene>
    <name evidence="1" type="ORF">BG04_1848</name>
</gene>
<dbReference type="EMBL" id="CP009920">
    <property type="protein sequence ID" value="AJI20347.1"/>
    <property type="molecule type" value="Genomic_DNA"/>
</dbReference>
<accession>A0A0B6AH37</accession>